<dbReference type="SUPFAM" id="SSF50129">
    <property type="entry name" value="GroES-like"/>
    <property type="match status" value="1"/>
</dbReference>
<proteinExistence type="predicted"/>
<evidence type="ECO:0000313" key="3">
    <source>
        <dbReference type="Proteomes" id="UP000607653"/>
    </source>
</evidence>
<organism evidence="2 3">
    <name type="scientific">Nelumbo nucifera</name>
    <name type="common">Sacred lotus</name>
    <dbReference type="NCBI Taxonomy" id="4432"/>
    <lineage>
        <taxon>Eukaryota</taxon>
        <taxon>Viridiplantae</taxon>
        <taxon>Streptophyta</taxon>
        <taxon>Embryophyta</taxon>
        <taxon>Tracheophyta</taxon>
        <taxon>Spermatophyta</taxon>
        <taxon>Magnoliopsida</taxon>
        <taxon>Proteales</taxon>
        <taxon>Nelumbonaceae</taxon>
        <taxon>Nelumbo</taxon>
    </lineage>
</organism>
<keyword evidence="3" id="KW-1185">Reference proteome</keyword>
<dbReference type="InterPro" id="IPR020818">
    <property type="entry name" value="Chaperonin_GroES"/>
</dbReference>
<evidence type="ECO:0000256" key="1">
    <source>
        <dbReference type="ARBA" id="ARBA00023186"/>
    </source>
</evidence>
<keyword evidence="1" id="KW-0143">Chaperone</keyword>
<dbReference type="InterPro" id="IPR011032">
    <property type="entry name" value="GroES-like_sf"/>
</dbReference>
<dbReference type="Proteomes" id="UP000607653">
    <property type="component" value="Unassembled WGS sequence"/>
</dbReference>
<evidence type="ECO:0000313" key="2">
    <source>
        <dbReference type="EMBL" id="DAD45425.1"/>
    </source>
</evidence>
<dbReference type="Pfam" id="PF00166">
    <property type="entry name" value="Cpn10"/>
    <property type="match status" value="1"/>
</dbReference>
<reference evidence="2 3" key="1">
    <citation type="journal article" date="2020" name="Mol. Biol. Evol.">
        <title>Distinct Expression and Methylation Patterns for Genes with Different Fates following a Single Whole-Genome Duplication in Flowering Plants.</title>
        <authorList>
            <person name="Shi T."/>
            <person name="Rahmani R.S."/>
            <person name="Gugger P.F."/>
            <person name="Wang M."/>
            <person name="Li H."/>
            <person name="Zhang Y."/>
            <person name="Li Z."/>
            <person name="Wang Q."/>
            <person name="Van de Peer Y."/>
            <person name="Marchal K."/>
            <person name="Chen J."/>
        </authorList>
    </citation>
    <scope>NUCLEOTIDE SEQUENCE [LARGE SCALE GENOMIC DNA]</scope>
    <source>
        <tissue evidence="2">Leaf</tissue>
    </source>
</reference>
<protein>
    <submittedName>
        <fullName evidence="2">Uncharacterized protein</fullName>
    </submittedName>
</protein>
<dbReference type="EMBL" id="DUZY01000007">
    <property type="protein sequence ID" value="DAD45425.1"/>
    <property type="molecule type" value="Genomic_DNA"/>
</dbReference>
<name>A0A822ZPL2_NELNU</name>
<dbReference type="AlphaFoldDB" id="A0A822ZPL2"/>
<gene>
    <name evidence="2" type="ORF">HUJ06_003655</name>
</gene>
<sequence>MGILEIDNIKDLKPLNYRLLITVVKVKEKIASGLLLTEATEEKPSIGTSEILTSEDHYR</sequence>
<dbReference type="Gene3D" id="2.30.33.40">
    <property type="entry name" value="GroES chaperonin"/>
    <property type="match status" value="1"/>
</dbReference>
<dbReference type="InterPro" id="IPR037124">
    <property type="entry name" value="Chaperonin_GroES_sf"/>
</dbReference>
<comment type="caution">
    <text evidence="2">The sequence shown here is derived from an EMBL/GenBank/DDBJ whole genome shotgun (WGS) entry which is preliminary data.</text>
</comment>
<dbReference type="GO" id="GO:0044183">
    <property type="term" value="F:protein folding chaperone"/>
    <property type="evidence" value="ECO:0007669"/>
    <property type="project" value="InterPro"/>
</dbReference>
<accession>A0A822ZPL2</accession>
<dbReference type="GO" id="GO:0005524">
    <property type="term" value="F:ATP binding"/>
    <property type="evidence" value="ECO:0007669"/>
    <property type="project" value="InterPro"/>
</dbReference>